<dbReference type="PROSITE" id="PS50157">
    <property type="entry name" value="ZINC_FINGER_C2H2_2"/>
    <property type="match status" value="1"/>
</dbReference>
<keyword evidence="1" id="KW-0862">Zinc</keyword>
<evidence type="ECO:0000313" key="4">
    <source>
        <dbReference type="EMBL" id="CAF3389908.1"/>
    </source>
</evidence>
<dbReference type="PANTHER" id="PTHR33936:SF25">
    <property type="entry name" value="C2H2-TYPE DOMAIN-CONTAINING PROTEIN"/>
    <property type="match status" value="1"/>
</dbReference>
<dbReference type="SUPFAM" id="SSF57667">
    <property type="entry name" value="beta-beta-alpha zinc fingers"/>
    <property type="match status" value="1"/>
</dbReference>
<evidence type="ECO:0000256" key="1">
    <source>
        <dbReference type="PROSITE-ProRule" id="PRU00042"/>
    </source>
</evidence>
<dbReference type="Proteomes" id="UP000663872">
    <property type="component" value="Unassembled WGS sequence"/>
</dbReference>
<evidence type="ECO:0000313" key="3">
    <source>
        <dbReference type="EMBL" id="CAF3288594.1"/>
    </source>
</evidence>
<evidence type="ECO:0000313" key="7">
    <source>
        <dbReference type="Proteomes" id="UP000663865"/>
    </source>
</evidence>
<evidence type="ECO:0000313" key="6">
    <source>
        <dbReference type="EMBL" id="CAF3740267.1"/>
    </source>
</evidence>
<name>A0A818ERN6_9BILA</name>
<sequence>MTKRNDQRNTPSGCGTTTTLSEGIIVQQQPVSEQQQHFVLSPVNNSAPMIITTPLAVPSIITQKLPTTAPTNQQQAVATVTTTPVGVANTAIANKTTKPTSQERLVCSLCNKVYRSSAGLRYHKRKRHRDEGMLKAAQLHRVRCLENGCNYQMLAISDLRNHLANHHLKPEYKTTEEKKFNSFTEFTEWKTAFEQSSGSKYVKNCGSKGKSENQTTEYYYCNRTGLYKQTRQGWRRNSKAHDSIRCGIHCTSSMKVDIARNDQISVQYYPTHYGHTAEPPLQVPASAATTNATLATTNGDLVEQASVQKQTIPPIQTVVQTTVQQQQTTTDHCVRLQHQHHTQTSSIIINIAPVNTTIIKCV</sequence>
<dbReference type="AlphaFoldDB" id="A0A818ERN6"/>
<dbReference type="EMBL" id="CAJNYV010002235">
    <property type="protein sequence ID" value="CAF3464000.1"/>
    <property type="molecule type" value="Genomic_DNA"/>
</dbReference>
<evidence type="ECO:0000313" key="5">
    <source>
        <dbReference type="EMBL" id="CAF3464000.1"/>
    </source>
</evidence>
<dbReference type="PROSITE" id="PS00028">
    <property type="entry name" value="ZINC_FINGER_C2H2_1"/>
    <property type="match status" value="1"/>
</dbReference>
<organism evidence="5 7">
    <name type="scientific">Rotaria socialis</name>
    <dbReference type="NCBI Taxonomy" id="392032"/>
    <lineage>
        <taxon>Eukaryota</taxon>
        <taxon>Metazoa</taxon>
        <taxon>Spiralia</taxon>
        <taxon>Gnathifera</taxon>
        <taxon>Rotifera</taxon>
        <taxon>Eurotatoria</taxon>
        <taxon>Bdelloidea</taxon>
        <taxon>Philodinida</taxon>
        <taxon>Philodinidae</taxon>
        <taxon>Rotaria</taxon>
    </lineage>
</organism>
<dbReference type="Gene3D" id="3.30.160.60">
    <property type="entry name" value="Classic Zinc Finger"/>
    <property type="match status" value="1"/>
</dbReference>
<accession>A0A818ERN6</accession>
<evidence type="ECO:0000259" key="2">
    <source>
        <dbReference type="PROSITE" id="PS50157"/>
    </source>
</evidence>
<dbReference type="Proteomes" id="UP000663869">
    <property type="component" value="Unassembled WGS sequence"/>
</dbReference>
<dbReference type="EMBL" id="CAJNYT010000998">
    <property type="protein sequence ID" value="CAF3389908.1"/>
    <property type="molecule type" value="Genomic_DNA"/>
</dbReference>
<keyword evidence="1" id="KW-0479">Metal-binding</keyword>
<dbReference type="GO" id="GO:0008270">
    <property type="term" value="F:zinc ion binding"/>
    <property type="evidence" value="ECO:0007669"/>
    <property type="project" value="UniProtKB-KW"/>
</dbReference>
<gene>
    <name evidence="6" type="ORF">FME351_LOCUS30224</name>
    <name evidence="4" type="ORF">GRG538_LOCUS9021</name>
    <name evidence="5" type="ORF">KIK155_LOCUS13306</name>
    <name evidence="3" type="ORF">LUA448_LOCUS7041</name>
</gene>
<reference evidence="5" key="1">
    <citation type="submission" date="2021-02" db="EMBL/GenBank/DDBJ databases">
        <authorList>
            <person name="Nowell W R."/>
        </authorList>
    </citation>
    <scope>NUCLEOTIDE SEQUENCE</scope>
</reference>
<protein>
    <recommendedName>
        <fullName evidence="2">C2H2-type domain-containing protein</fullName>
    </recommendedName>
</protein>
<dbReference type="InterPro" id="IPR036236">
    <property type="entry name" value="Znf_C2H2_sf"/>
</dbReference>
<dbReference type="SMART" id="SM00355">
    <property type="entry name" value="ZnF_C2H2"/>
    <property type="match status" value="2"/>
</dbReference>
<dbReference type="InterPro" id="IPR013087">
    <property type="entry name" value="Znf_C2H2_type"/>
</dbReference>
<proteinExistence type="predicted"/>
<dbReference type="Proteomes" id="UP000663865">
    <property type="component" value="Unassembled WGS sequence"/>
</dbReference>
<dbReference type="EMBL" id="CAJNYD010000692">
    <property type="protein sequence ID" value="CAF3288594.1"/>
    <property type="molecule type" value="Genomic_DNA"/>
</dbReference>
<keyword evidence="1" id="KW-0863">Zinc-finger</keyword>
<feature type="domain" description="C2H2-type" evidence="2">
    <location>
        <begin position="105"/>
        <end position="133"/>
    </location>
</feature>
<comment type="caution">
    <text evidence="5">The sequence shown here is derived from an EMBL/GenBank/DDBJ whole genome shotgun (WGS) entry which is preliminary data.</text>
</comment>
<dbReference type="EMBL" id="CAJNYU010004283">
    <property type="protein sequence ID" value="CAF3740267.1"/>
    <property type="molecule type" value="Genomic_DNA"/>
</dbReference>
<dbReference type="Proteomes" id="UP000663833">
    <property type="component" value="Unassembled WGS sequence"/>
</dbReference>
<dbReference type="PANTHER" id="PTHR33936">
    <property type="entry name" value="PROTEIN CBG17840"/>
    <property type="match status" value="1"/>
</dbReference>
<dbReference type="InterPro" id="IPR052797">
    <property type="entry name" value="RegFact_GeneExpr_CellDeath"/>
</dbReference>